<dbReference type="EMBL" id="BAABRI010000012">
    <property type="protein sequence ID" value="GAA5483110.1"/>
    <property type="molecule type" value="Genomic_DNA"/>
</dbReference>
<feature type="signal peptide" evidence="3">
    <location>
        <begin position="1"/>
        <end position="28"/>
    </location>
</feature>
<proteinExistence type="predicted"/>
<keyword evidence="3" id="KW-0732">Signal</keyword>
<evidence type="ECO:0000256" key="3">
    <source>
        <dbReference type="SAM" id="SignalP"/>
    </source>
</evidence>
<accession>A0ABP9UNG0</accession>
<dbReference type="InterPro" id="IPR050708">
    <property type="entry name" value="T6SS_VgrG/RHS"/>
</dbReference>
<evidence type="ECO:0000313" key="7">
    <source>
        <dbReference type="Proteomes" id="UP001476282"/>
    </source>
</evidence>
<reference evidence="6 7" key="1">
    <citation type="submission" date="2024-02" db="EMBL/GenBank/DDBJ databases">
        <title>Haloferula sargassicola NBRC 104335.</title>
        <authorList>
            <person name="Ichikawa N."/>
            <person name="Katano-Makiyama Y."/>
            <person name="Hidaka K."/>
        </authorList>
    </citation>
    <scope>NUCLEOTIDE SEQUENCE [LARGE SCALE GENOMIC DNA]</scope>
    <source>
        <strain evidence="6 7">NBRC 104335</strain>
    </source>
</reference>
<dbReference type="InterPro" id="IPR056823">
    <property type="entry name" value="TEN-like_YD-shell"/>
</dbReference>
<evidence type="ECO:0000256" key="1">
    <source>
        <dbReference type="ARBA" id="ARBA00022737"/>
    </source>
</evidence>
<dbReference type="CDD" id="cd20745">
    <property type="entry name" value="FIX_RhsA_AHH_HNH-like"/>
    <property type="match status" value="1"/>
</dbReference>
<dbReference type="InterPro" id="IPR031325">
    <property type="entry name" value="RHS_repeat"/>
</dbReference>
<dbReference type="InterPro" id="IPR022385">
    <property type="entry name" value="Rhs_assc_core"/>
</dbReference>
<protein>
    <recommendedName>
        <fullName evidence="8">RHS repeat-associated core domain-containing protein</fullName>
    </recommendedName>
</protein>
<dbReference type="PANTHER" id="PTHR32305">
    <property type="match status" value="1"/>
</dbReference>
<feature type="region of interest" description="Disordered" evidence="2">
    <location>
        <begin position="32"/>
        <end position="61"/>
    </location>
</feature>
<dbReference type="InterPro" id="IPR006530">
    <property type="entry name" value="YD"/>
</dbReference>
<evidence type="ECO:0008006" key="8">
    <source>
        <dbReference type="Google" id="ProtNLM"/>
    </source>
</evidence>
<feature type="domain" description="DUF6531" evidence="4">
    <location>
        <begin position="838"/>
        <end position="897"/>
    </location>
</feature>
<dbReference type="Pfam" id="PF25023">
    <property type="entry name" value="TEN_YD-shell"/>
    <property type="match status" value="1"/>
</dbReference>
<dbReference type="InterPro" id="IPR045351">
    <property type="entry name" value="DUF6531"/>
</dbReference>
<dbReference type="NCBIfam" id="TIGR03696">
    <property type="entry name" value="Rhs_assc_core"/>
    <property type="match status" value="1"/>
</dbReference>
<feature type="compositionally biased region" description="Polar residues" evidence="2">
    <location>
        <begin position="38"/>
        <end position="47"/>
    </location>
</feature>
<sequence length="2279" mass="249319">MNLTADLKMKASKILLFSVLCAALPLYAQTDPEEEESGWSTPPSIYQDSDPGEQYLTTSADPNGIGFDSPGSFELLDDDPEDEIPAVLDDPGLEVTPDIVELARGLKYDPLRIYHYVKFEVESELYFGLKKGPRLTYLEESGNDLDKACLLKVLLDVAKINNPGGFTEGGGSVVPKLISGKKDYAYEATNGTTPDICSLWRLDTDAMEAHSAGFYASKTPYLITVSGTTPNWNDSGQRRISLALSQAVSCGYSNRGRISVVGNYQELRLTRFFVKLGSTILDPWDVRYEKVEPNTNLLSFNDSVDLSTGSAIDSLCQGTVGTDNFWRAGGDDRDYQNAVASFLESRCNDLFGTLKNATHFGQVSSEELLGGYHPVRSYSSSLSAADCSSEVTLDAGGGSEFLARNVCWRLLLKLGAEGIQNEIAIPTLGGRRISVFYDAKPAQTGDLVLGIERTPFGSDFSMTDVARASVTYFNKSAPLSSKILLPFQNDSPFGANISYKRNDNTAVNQQAFSAMVYGCNPKGGLLRARQTRLDQILQTIELTDGGAGATTDETGINWSLFTDEKDLTRALVLETLNIHGLSWLQQANLSRKGISSYFGANIDKLISFGRMTQDNGYYIDVYQQLSVAFGRSGEYNGAGSALAARYAAMLVESALEHSVIEQANGTYDYYGNVPPGASTVSINAAPFGVEYGVGSNTPLFGVVTEDPTLNLPGYPPDGSWPAITSYMTKYQTLAAQYSYFPPAIVAMRRDGMAKFSWVQGGQPYDKTAQGMAFLGPAEVRMSVNGGNGGYSLDNSPIEPFQTQLEDSLKVDYFEWSSVGKYAKLAASSSSILDGYGADPVNLANGSFDHAETDLVVGSGKAPKGMTFERYYSSARAHHNRAGLGYGWTHNWDIRVEEHSIATAGLGDTIPRHMVPYLVAVASMKDCLLPPEWTSGYGSTIVPETINPKRWLVVNYIAKWAADQLTANAVTLTMGRESETFYRRPDGGYESSAGSTMTLSNDEQSSGIVTVHQRHGNTIEFYPLYSGYVWLRGKARSLTGPYGQEVNFTYNVKGVSKVEVAEGSSKISLTFSYGANGSEPLESVTDNAGRTVAFSYLDEFLSTSVDPENHSPVQSELSGGASHYYYQIPGSFGVKCCLSKIVDPLGRIVVANNYDPFCRVVSQDSANVELGASPADEGGPFDFIVPWRFYYSGIENSEVNPLGDQKIYSYDVYGRLVSTVDEMGYEDVTEYDQESRVVLKRDALGRRIETDYDLGHNPIEVREFRNAVTTAPYVSLKQYDLLNRVVYEVDSLSRATSYTYPSWSSANAPETVTRGGKTTVYQYYGIGSGFRSGLVQSVTDRDSRVTQYLYDDRGNRTQETLPGGYMVKFQNYSLAGDPGKVIDPSNGEEVLTYNNRRQLIERIKVDRTNSSYKIWEKNLYNAAGQEALAQTYTGRGQWNSKEIVTSATDKPISITYSGSDGVLGTSDDVSESWTYDVRDFEESYSDIKGNVTSQEYLANGWAYKRNLPADPMLGARETSKVLDAVGRTKNSYDVLQRETVTSYSEHETYLTDHMGTLMVDRSDVVDPENYTSTSISDAAGNLRAVVDRRGHRYEFSYDDLDRELDLWTPEGRKFSSTYEGEGSPLVVTKTEGAASTAIVNAYNAVDGRLSSSTFKEDGVVVSSVGQMSYDARGNLLSSTESGKTISRTYDDFDRVRTYTNEDGYTIGYEYYSDGLLKKLYYPGAQGDSDPFNGNLAVHYEYDEAGRLTKITDWNNKITSYGWSSDGRLLTISRPNGTQRALQYDDLKRISGITEREASGELLLVNQLHYRKTEELSSSFSAVNPPISSVYDAGLGLSGGTFDMDNGVQSINGLAHSYDERGNMVSGVVDTSGSVASLEFDSRDRLVGVDSTVDSSYVYDHEGLRKSIQYGSDAYYYGFDPHGGPLVRLLFRKGPGNSLTRYVYGIGLAYEVTEGSAQERYYHYDFCGSTAVLTDASGGMTDQFDYTPYGQVARRSGSTETPFKFAGFLGVLTDPSGLISMRARFYSPILRKFLSMDPARFDGGSNWYAYASGNPMSLGDPTGFGAERTLDALQMGLSALGMLPAVGFVFDLANAGISFARGNYGDGLMNLVSALPGIGQVAAGAKLGATAAAGYGAYKGIKAARNIGRAEHVGAEALSVGRGASRAPRTGLTNPELIQKAGQKAFDKIPGKGGAVGTARHEYATKLLERYQGIYGDKGLRFKETRSLFGQKSILDARDINSKTIYDWKFGNSARMSPAQRAKYQSHYPDHTIQVEKYLYP</sequence>
<dbReference type="Proteomes" id="UP001476282">
    <property type="component" value="Unassembled WGS sequence"/>
</dbReference>
<evidence type="ECO:0000259" key="4">
    <source>
        <dbReference type="Pfam" id="PF20148"/>
    </source>
</evidence>
<keyword evidence="7" id="KW-1185">Reference proteome</keyword>
<gene>
    <name evidence="6" type="ORF">Hsar01_02338</name>
</gene>
<name>A0ABP9UNG0_9BACT</name>
<keyword evidence="1" id="KW-0677">Repeat</keyword>
<comment type="caution">
    <text evidence="6">The sequence shown here is derived from an EMBL/GenBank/DDBJ whole genome shotgun (WGS) entry which is preliminary data.</text>
</comment>
<evidence type="ECO:0000256" key="2">
    <source>
        <dbReference type="SAM" id="MobiDB-lite"/>
    </source>
</evidence>
<feature type="domain" description="Teneurin-like YD-shell" evidence="5">
    <location>
        <begin position="1840"/>
        <end position="2039"/>
    </location>
</feature>
<feature type="chain" id="PRO_5045785972" description="RHS repeat-associated core domain-containing protein" evidence="3">
    <location>
        <begin position="29"/>
        <end position="2279"/>
    </location>
</feature>
<organism evidence="6 7">
    <name type="scientific">Haloferula sargassicola</name>
    <dbReference type="NCBI Taxonomy" id="490096"/>
    <lineage>
        <taxon>Bacteria</taxon>
        <taxon>Pseudomonadati</taxon>
        <taxon>Verrucomicrobiota</taxon>
        <taxon>Verrucomicrobiia</taxon>
        <taxon>Verrucomicrobiales</taxon>
        <taxon>Verrucomicrobiaceae</taxon>
        <taxon>Haloferula</taxon>
    </lineage>
</organism>
<dbReference type="Gene3D" id="2.180.10.10">
    <property type="entry name" value="RHS repeat-associated core"/>
    <property type="match status" value="3"/>
</dbReference>
<dbReference type="PANTHER" id="PTHR32305:SF15">
    <property type="entry name" value="PROTEIN RHSA-RELATED"/>
    <property type="match status" value="1"/>
</dbReference>
<evidence type="ECO:0000313" key="6">
    <source>
        <dbReference type="EMBL" id="GAA5483110.1"/>
    </source>
</evidence>
<dbReference type="Pfam" id="PF05593">
    <property type="entry name" value="RHS_repeat"/>
    <property type="match status" value="1"/>
</dbReference>
<dbReference type="Pfam" id="PF20148">
    <property type="entry name" value="DUF6531"/>
    <property type="match status" value="1"/>
</dbReference>
<evidence type="ECO:0000259" key="5">
    <source>
        <dbReference type="Pfam" id="PF25023"/>
    </source>
</evidence>
<dbReference type="NCBIfam" id="TIGR01643">
    <property type="entry name" value="YD_repeat_2x"/>
    <property type="match status" value="1"/>
</dbReference>